<dbReference type="Proteomes" id="UP000186904">
    <property type="component" value="Unassembled WGS sequence"/>
</dbReference>
<dbReference type="GO" id="GO:0006260">
    <property type="term" value="P:DNA replication"/>
    <property type="evidence" value="ECO:0007669"/>
    <property type="project" value="UniProtKB-KW"/>
</dbReference>
<gene>
    <name evidence="21" type="ORF">SAMN04487855_0939</name>
    <name evidence="20" type="ORF">SAMN05216589_0686</name>
</gene>
<dbReference type="InterPro" id="IPR000086">
    <property type="entry name" value="NUDIX_hydrolase_dom"/>
</dbReference>
<evidence type="ECO:0000313" key="23">
    <source>
        <dbReference type="Proteomes" id="UP000186904"/>
    </source>
</evidence>
<dbReference type="InterPro" id="IPR013785">
    <property type="entry name" value="Aldolase_TIM"/>
</dbReference>
<dbReference type="OrthoDB" id="9810648at2"/>
<keyword evidence="3" id="KW-0515">Mutator protein</keyword>
<evidence type="ECO:0000256" key="13">
    <source>
        <dbReference type="ARBA" id="ARBA00040794"/>
    </source>
</evidence>
<accession>A0A1H9PIV1</accession>
<dbReference type="Pfam" id="PF02581">
    <property type="entry name" value="TMP-TENI"/>
    <property type="match status" value="1"/>
</dbReference>
<feature type="binding site" evidence="17">
    <location>
        <position position="28"/>
    </location>
    <ligand>
        <name>8-oxo-dGTP</name>
        <dbReference type="ChEBI" id="CHEBI:77896"/>
    </ligand>
</feature>
<proteinExistence type="inferred from homology"/>
<dbReference type="RefSeq" id="WP_074777783.1">
    <property type="nucleotide sequence ID" value="NZ_FOGN01000001.1"/>
</dbReference>
<evidence type="ECO:0000313" key="22">
    <source>
        <dbReference type="Proteomes" id="UP000186599"/>
    </source>
</evidence>
<dbReference type="GO" id="GO:0044715">
    <property type="term" value="F:8-oxo-dGDP phosphatase activity"/>
    <property type="evidence" value="ECO:0007669"/>
    <property type="project" value="TreeGrafter"/>
</dbReference>
<dbReference type="NCBIfam" id="TIGR00586">
    <property type="entry name" value="mutt"/>
    <property type="match status" value="1"/>
</dbReference>
<evidence type="ECO:0000256" key="16">
    <source>
        <dbReference type="ARBA" id="ARBA00042798"/>
    </source>
</evidence>
<dbReference type="PRINTS" id="PR00502">
    <property type="entry name" value="NUDIXFAMILY"/>
</dbReference>
<evidence type="ECO:0000259" key="19">
    <source>
        <dbReference type="PROSITE" id="PS51462"/>
    </source>
</evidence>
<dbReference type="InterPro" id="IPR022998">
    <property type="entry name" value="ThiamineP_synth_TenI"/>
</dbReference>
<keyword evidence="4" id="KW-0235">DNA replication</keyword>
<dbReference type="InterPro" id="IPR029119">
    <property type="entry name" value="MutY_C"/>
</dbReference>
<evidence type="ECO:0000256" key="11">
    <source>
        <dbReference type="ARBA" id="ARBA00036904"/>
    </source>
</evidence>
<evidence type="ECO:0000256" key="14">
    <source>
        <dbReference type="ARBA" id="ARBA00041592"/>
    </source>
</evidence>
<keyword evidence="7" id="KW-0378">Hydrolase</keyword>
<evidence type="ECO:0000256" key="15">
    <source>
        <dbReference type="ARBA" id="ARBA00041979"/>
    </source>
</evidence>
<feature type="binding site" evidence="17">
    <location>
        <position position="23"/>
    </location>
    <ligand>
        <name>8-oxo-dGTP</name>
        <dbReference type="ChEBI" id="CHEBI:77896"/>
    </ligand>
</feature>
<dbReference type="GO" id="GO:0009228">
    <property type="term" value="P:thiamine biosynthetic process"/>
    <property type="evidence" value="ECO:0007669"/>
    <property type="project" value="UniProtKB-KW"/>
</dbReference>
<dbReference type="Gene3D" id="3.20.20.70">
    <property type="entry name" value="Aldolase class I"/>
    <property type="match status" value="1"/>
</dbReference>
<dbReference type="AlphaFoldDB" id="A0A1H9PIV1"/>
<dbReference type="SUPFAM" id="SSF51391">
    <property type="entry name" value="Thiamin phosphate synthase"/>
    <property type="match status" value="1"/>
</dbReference>
<keyword evidence="8 18" id="KW-0460">Magnesium</keyword>
<dbReference type="InterPro" id="IPR003561">
    <property type="entry name" value="Mutator_MutT"/>
</dbReference>
<dbReference type="InterPro" id="IPR015797">
    <property type="entry name" value="NUDIX_hydrolase-like_dom_sf"/>
</dbReference>
<evidence type="ECO:0000256" key="3">
    <source>
        <dbReference type="ARBA" id="ARBA00022457"/>
    </source>
</evidence>
<dbReference type="GO" id="GO:0035539">
    <property type="term" value="F:8-oxo-7,8-dihydrodeoxyguanosine triphosphate pyrophosphatase activity"/>
    <property type="evidence" value="ECO:0007669"/>
    <property type="project" value="UniProtKB-EC"/>
</dbReference>
<name>A0A1H9PIV1_9GAMM</name>
<dbReference type="InterPro" id="IPR020084">
    <property type="entry name" value="NUDIX_hydrolase_CS"/>
</dbReference>
<organism evidence="20 23">
    <name type="scientific">Halopseudomonas bauzanensis</name>
    <dbReference type="NCBI Taxonomy" id="653930"/>
    <lineage>
        <taxon>Bacteria</taxon>
        <taxon>Pseudomonadati</taxon>
        <taxon>Pseudomonadota</taxon>
        <taxon>Gammaproteobacteria</taxon>
        <taxon>Pseudomonadales</taxon>
        <taxon>Pseudomonadaceae</taxon>
        <taxon>Halopseudomonas</taxon>
    </lineage>
</organism>
<dbReference type="GO" id="GO:0044716">
    <property type="term" value="F:8-oxo-GDP phosphatase activity"/>
    <property type="evidence" value="ECO:0007669"/>
    <property type="project" value="TreeGrafter"/>
</dbReference>
<comment type="similarity">
    <text evidence="2">Belongs to the Nudix hydrolase family.</text>
</comment>
<dbReference type="EMBL" id="FOUA01000001">
    <property type="protein sequence ID" value="SFL73135.1"/>
    <property type="molecule type" value="Genomic_DNA"/>
</dbReference>
<dbReference type="Pfam" id="PF14815">
    <property type="entry name" value="NUDIX_4"/>
    <property type="match status" value="1"/>
</dbReference>
<feature type="binding site" evidence="17">
    <location>
        <begin position="34"/>
        <end position="37"/>
    </location>
    <ligand>
        <name>8-oxo-dGTP</name>
        <dbReference type="ChEBI" id="CHEBI:77896"/>
    </ligand>
</feature>
<feature type="domain" description="Nudix hydrolase" evidence="19">
    <location>
        <begin position="1"/>
        <end position="130"/>
    </location>
</feature>
<dbReference type="EMBL" id="FOGN01000001">
    <property type="protein sequence ID" value="SER48084.1"/>
    <property type="molecule type" value="Genomic_DNA"/>
</dbReference>
<dbReference type="Proteomes" id="UP000186599">
    <property type="component" value="Unassembled WGS sequence"/>
</dbReference>
<comment type="catalytic activity">
    <reaction evidence="11">
        <text>8-oxo-GTP + H2O = 8-oxo-GMP + diphosphate + H(+)</text>
        <dbReference type="Rhea" id="RHEA:67616"/>
        <dbReference type="ChEBI" id="CHEBI:15377"/>
        <dbReference type="ChEBI" id="CHEBI:15378"/>
        <dbReference type="ChEBI" id="CHEBI:33019"/>
        <dbReference type="ChEBI" id="CHEBI:143553"/>
        <dbReference type="ChEBI" id="CHEBI:145694"/>
    </reaction>
</comment>
<dbReference type="EC" id="3.6.1.55" evidence="12"/>
<feature type="binding site" evidence="18">
    <location>
        <position position="37"/>
    </location>
    <ligand>
        <name>Mg(2+)</name>
        <dbReference type="ChEBI" id="CHEBI:18420"/>
    </ligand>
</feature>
<dbReference type="FunFam" id="3.90.79.10:FF:000014">
    <property type="entry name" value="8-oxo-dGTP diphosphatase MutT"/>
    <property type="match status" value="1"/>
</dbReference>
<evidence type="ECO:0000256" key="12">
    <source>
        <dbReference type="ARBA" id="ARBA00038905"/>
    </source>
</evidence>
<dbReference type="GO" id="GO:0006281">
    <property type="term" value="P:DNA repair"/>
    <property type="evidence" value="ECO:0007669"/>
    <property type="project" value="UniProtKB-KW"/>
</dbReference>
<comment type="catalytic activity">
    <reaction evidence="10">
        <text>8-oxo-dGTP + H2O = 8-oxo-dGMP + diphosphate + H(+)</text>
        <dbReference type="Rhea" id="RHEA:31575"/>
        <dbReference type="ChEBI" id="CHEBI:15377"/>
        <dbReference type="ChEBI" id="CHEBI:15378"/>
        <dbReference type="ChEBI" id="CHEBI:33019"/>
        <dbReference type="ChEBI" id="CHEBI:63224"/>
        <dbReference type="ChEBI" id="CHEBI:77896"/>
        <dbReference type="EC" id="3.6.1.55"/>
    </reaction>
</comment>
<evidence type="ECO:0000256" key="6">
    <source>
        <dbReference type="ARBA" id="ARBA00022763"/>
    </source>
</evidence>
<keyword evidence="5 18" id="KW-0479">Metal-binding</keyword>
<dbReference type="CDD" id="cd00564">
    <property type="entry name" value="TMP_TenI"/>
    <property type="match status" value="1"/>
</dbReference>
<evidence type="ECO:0000256" key="9">
    <source>
        <dbReference type="ARBA" id="ARBA00023204"/>
    </source>
</evidence>
<dbReference type="PROSITE" id="PS00893">
    <property type="entry name" value="NUDIX_BOX"/>
    <property type="match status" value="1"/>
</dbReference>
<evidence type="ECO:0000313" key="20">
    <source>
        <dbReference type="EMBL" id="SER48084.1"/>
    </source>
</evidence>
<evidence type="ECO:0000256" key="17">
    <source>
        <dbReference type="PIRSR" id="PIRSR603561-1"/>
    </source>
</evidence>
<evidence type="ECO:0000256" key="4">
    <source>
        <dbReference type="ARBA" id="ARBA00022705"/>
    </source>
</evidence>
<sequence length="340" mass="36941">MRRIHVIAAVIRDAQNRILIAKRPDHAHQGGLWEFPGGKVEEAETRRDGLGRELLEELGIAVTEARPLLDIRHDYPDKSVRLDVWLVTGFDGEAHGAEGQPVRWVAAAELDEYAFPAANAPIVRAAQLPEQYLITPDVADEAELFSGLERARDAGIRMVQLRQTGLDDAAYQALAQRVLEKFGGDFQWMLKGDTSPVWPGAGWHLTSRQLRAMWTRQTQGQPGATIGSGAGLLQDEDSFSSPALLAASCHNAEELKMAADLGADFVTLSPINSTASHPDVQPLGWERVRELIDSVNMPVYLLGGLSANELPEAFEAGAQGVAGIRQLWGRSSSISSNVAS</sequence>
<feature type="binding site" evidence="17">
    <location>
        <position position="119"/>
    </location>
    <ligand>
        <name>8-oxo-dGTP</name>
        <dbReference type="ChEBI" id="CHEBI:77896"/>
    </ligand>
</feature>
<keyword evidence="22" id="KW-1185">Reference proteome</keyword>
<dbReference type="GO" id="GO:0008413">
    <property type="term" value="F:8-oxo-7,8-dihydroguanosine triphosphate pyrophosphatase activity"/>
    <property type="evidence" value="ECO:0007669"/>
    <property type="project" value="InterPro"/>
</dbReference>
<comment type="cofactor">
    <cofactor evidence="1 18">
        <name>Mg(2+)</name>
        <dbReference type="ChEBI" id="CHEBI:18420"/>
    </cofactor>
</comment>
<reference evidence="22 23" key="1">
    <citation type="submission" date="2016-10" db="EMBL/GenBank/DDBJ databases">
        <authorList>
            <person name="de Groot N.N."/>
        </authorList>
    </citation>
    <scope>NUCLEOTIDE SEQUENCE [LARGE SCALE GENOMIC DNA]</scope>
    <source>
        <strain evidence="21 22">CGMCC 1.9095</strain>
        <strain evidence="20 23">DSM 22558</strain>
    </source>
</reference>
<dbReference type="GO" id="GO:0046872">
    <property type="term" value="F:metal ion binding"/>
    <property type="evidence" value="ECO:0007669"/>
    <property type="project" value="UniProtKB-KW"/>
</dbReference>
<evidence type="ECO:0000256" key="2">
    <source>
        <dbReference type="ARBA" id="ARBA00005582"/>
    </source>
</evidence>
<dbReference type="InterPro" id="IPR020476">
    <property type="entry name" value="Nudix_hydrolase"/>
</dbReference>
<evidence type="ECO:0000256" key="8">
    <source>
        <dbReference type="ARBA" id="ARBA00022842"/>
    </source>
</evidence>
<evidence type="ECO:0000256" key="1">
    <source>
        <dbReference type="ARBA" id="ARBA00001946"/>
    </source>
</evidence>
<evidence type="ECO:0000256" key="18">
    <source>
        <dbReference type="PIRSR" id="PIRSR603561-2"/>
    </source>
</evidence>
<protein>
    <recommendedName>
        <fullName evidence="13">8-oxo-dGTP diphosphatase</fullName>
        <ecNumber evidence="12">3.6.1.55</ecNumber>
    </recommendedName>
    <alternativeName>
        <fullName evidence="16">7,8-dihydro-8-oxoguanine-triphosphatase</fullName>
    </alternativeName>
    <alternativeName>
        <fullName evidence="15">Mutator protein MutT</fullName>
    </alternativeName>
    <alternativeName>
        <fullName evidence="14">dGTP pyrophosphohydrolase</fullName>
    </alternativeName>
</protein>
<dbReference type="InterPro" id="IPR036206">
    <property type="entry name" value="ThiamineP_synth_sf"/>
</dbReference>
<dbReference type="CDD" id="cd03425">
    <property type="entry name" value="NUDIX_MutT_NudA_like"/>
    <property type="match status" value="1"/>
</dbReference>
<dbReference type="STRING" id="653930.SAMN05216589_0686"/>
<feature type="binding site" evidence="18">
    <location>
        <position position="57"/>
    </location>
    <ligand>
        <name>Mg(2+)</name>
        <dbReference type="ChEBI" id="CHEBI:18420"/>
    </ligand>
</feature>
<dbReference type="Gene3D" id="3.90.79.10">
    <property type="entry name" value="Nucleoside Triphosphate Pyrophosphohydrolase"/>
    <property type="match status" value="1"/>
</dbReference>
<dbReference type="PANTHER" id="PTHR47707:SF1">
    <property type="entry name" value="NUDIX HYDROLASE FAMILY PROTEIN"/>
    <property type="match status" value="1"/>
</dbReference>
<evidence type="ECO:0000256" key="7">
    <source>
        <dbReference type="ARBA" id="ARBA00022801"/>
    </source>
</evidence>
<dbReference type="PROSITE" id="PS51462">
    <property type="entry name" value="NUDIX"/>
    <property type="match status" value="1"/>
</dbReference>
<dbReference type="PANTHER" id="PTHR47707">
    <property type="entry name" value="8-OXO-DGTP DIPHOSPHATASE"/>
    <property type="match status" value="1"/>
</dbReference>
<keyword evidence="9" id="KW-0234">DNA repair</keyword>
<dbReference type="SUPFAM" id="SSF55811">
    <property type="entry name" value="Nudix"/>
    <property type="match status" value="1"/>
</dbReference>
<evidence type="ECO:0000313" key="21">
    <source>
        <dbReference type="EMBL" id="SFL73135.1"/>
    </source>
</evidence>
<dbReference type="InterPro" id="IPR047127">
    <property type="entry name" value="MutT-like"/>
</dbReference>
<evidence type="ECO:0000256" key="10">
    <source>
        <dbReference type="ARBA" id="ARBA00035861"/>
    </source>
</evidence>
<dbReference type="NCBIfam" id="NF006530">
    <property type="entry name" value="PRK08999.1"/>
    <property type="match status" value="1"/>
</dbReference>
<keyword evidence="6" id="KW-0227">DNA damage</keyword>
<evidence type="ECO:0000256" key="5">
    <source>
        <dbReference type="ARBA" id="ARBA00022723"/>
    </source>
</evidence>